<comment type="caution">
    <text evidence="1">The sequence shown here is derived from an EMBL/GenBank/DDBJ whole genome shotgun (WGS) entry which is preliminary data.</text>
</comment>
<proteinExistence type="predicted"/>
<reference evidence="1 2" key="1">
    <citation type="submission" date="2016-04" db="EMBL/GenBank/DDBJ databases">
        <title>The genome of Intoshia linei affirms orthonectids as highly simplified spiralians.</title>
        <authorList>
            <person name="Mikhailov K.V."/>
            <person name="Slusarev G.S."/>
            <person name="Nikitin M.A."/>
            <person name="Logacheva M.D."/>
            <person name="Penin A."/>
            <person name="Aleoshin V."/>
            <person name="Panchin Y.V."/>
        </authorList>
    </citation>
    <scope>NUCLEOTIDE SEQUENCE [LARGE SCALE GENOMIC DNA]</scope>
    <source>
        <strain evidence="1">Intl2013</strain>
        <tissue evidence="1">Whole animal</tissue>
    </source>
</reference>
<gene>
    <name evidence="1" type="ORF">A3Q56_06406</name>
</gene>
<evidence type="ECO:0000313" key="2">
    <source>
        <dbReference type="Proteomes" id="UP000078046"/>
    </source>
</evidence>
<protein>
    <submittedName>
        <fullName evidence="1">Uncharacterized protein</fullName>
    </submittedName>
</protein>
<dbReference type="EMBL" id="LWCA01001112">
    <property type="protein sequence ID" value="OAF65882.1"/>
    <property type="molecule type" value="Genomic_DNA"/>
</dbReference>
<sequence>MIILIEMENPEYEDLDYQNLLKKFKLYKCISYILMAWENVSKKCITNCFQKAFINSKISTLVYRDCGIIDNQAIDNNELEY</sequence>
<accession>A0A177AWJ9</accession>
<name>A0A177AWJ9_9BILA</name>
<dbReference type="Proteomes" id="UP000078046">
    <property type="component" value="Unassembled WGS sequence"/>
</dbReference>
<organism evidence="1 2">
    <name type="scientific">Intoshia linei</name>
    <dbReference type="NCBI Taxonomy" id="1819745"/>
    <lineage>
        <taxon>Eukaryota</taxon>
        <taxon>Metazoa</taxon>
        <taxon>Spiralia</taxon>
        <taxon>Lophotrochozoa</taxon>
        <taxon>Mesozoa</taxon>
        <taxon>Orthonectida</taxon>
        <taxon>Rhopaluridae</taxon>
        <taxon>Intoshia</taxon>
    </lineage>
</organism>
<evidence type="ECO:0000313" key="1">
    <source>
        <dbReference type="EMBL" id="OAF65882.1"/>
    </source>
</evidence>
<keyword evidence="2" id="KW-1185">Reference proteome</keyword>
<dbReference type="AlphaFoldDB" id="A0A177AWJ9"/>